<name>A0A4R0RMK6_9APHY</name>
<dbReference type="Proteomes" id="UP000292702">
    <property type="component" value="Unassembled WGS sequence"/>
</dbReference>
<feature type="compositionally biased region" description="Basic and acidic residues" evidence="1">
    <location>
        <begin position="490"/>
        <end position="499"/>
    </location>
</feature>
<gene>
    <name evidence="2" type="ORF">EIP91_011229</name>
</gene>
<proteinExistence type="predicted"/>
<dbReference type="EMBL" id="RWJN01000071">
    <property type="protein sequence ID" value="TCD68263.1"/>
    <property type="molecule type" value="Genomic_DNA"/>
</dbReference>
<dbReference type="AlphaFoldDB" id="A0A4R0RMK6"/>
<organism evidence="2 3">
    <name type="scientific">Steccherinum ochraceum</name>
    <dbReference type="NCBI Taxonomy" id="92696"/>
    <lineage>
        <taxon>Eukaryota</taxon>
        <taxon>Fungi</taxon>
        <taxon>Dikarya</taxon>
        <taxon>Basidiomycota</taxon>
        <taxon>Agaricomycotina</taxon>
        <taxon>Agaricomycetes</taxon>
        <taxon>Polyporales</taxon>
        <taxon>Steccherinaceae</taxon>
        <taxon>Steccherinum</taxon>
    </lineage>
</organism>
<feature type="compositionally biased region" description="Pro residues" evidence="1">
    <location>
        <begin position="123"/>
        <end position="156"/>
    </location>
</feature>
<feature type="compositionally biased region" description="Basic and acidic residues" evidence="1">
    <location>
        <begin position="281"/>
        <end position="292"/>
    </location>
</feature>
<feature type="compositionally biased region" description="Basic residues" evidence="1">
    <location>
        <begin position="456"/>
        <end position="469"/>
    </location>
</feature>
<feature type="region of interest" description="Disordered" evidence="1">
    <location>
        <begin position="281"/>
        <end position="303"/>
    </location>
</feature>
<feature type="compositionally biased region" description="Polar residues" evidence="1">
    <location>
        <begin position="430"/>
        <end position="448"/>
    </location>
</feature>
<reference evidence="2 3" key="1">
    <citation type="submission" date="2018-11" db="EMBL/GenBank/DDBJ databases">
        <title>Genome assembly of Steccherinum ochraceum LE-BIN_3174, the white-rot fungus of the Steccherinaceae family (The Residual Polyporoid clade, Polyporales, Basidiomycota).</title>
        <authorList>
            <person name="Fedorova T.V."/>
            <person name="Glazunova O.A."/>
            <person name="Landesman E.O."/>
            <person name="Moiseenko K.V."/>
            <person name="Psurtseva N.V."/>
            <person name="Savinova O.S."/>
            <person name="Shakhova N.V."/>
            <person name="Tyazhelova T.V."/>
            <person name="Vasina D.V."/>
        </authorList>
    </citation>
    <scope>NUCLEOTIDE SEQUENCE [LARGE SCALE GENOMIC DNA]</scope>
    <source>
        <strain evidence="2 3">LE-BIN_3174</strain>
    </source>
</reference>
<feature type="compositionally biased region" description="Polar residues" evidence="1">
    <location>
        <begin position="45"/>
        <end position="73"/>
    </location>
</feature>
<evidence type="ECO:0000256" key="1">
    <source>
        <dbReference type="SAM" id="MobiDB-lite"/>
    </source>
</evidence>
<feature type="region of interest" description="Disordered" evidence="1">
    <location>
        <begin position="430"/>
        <end position="499"/>
    </location>
</feature>
<protein>
    <submittedName>
        <fullName evidence="2">Uncharacterized protein</fullName>
    </submittedName>
</protein>
<keyword evidence="3" id="KW-1185">Reference proteome</keyword>
<feature type="region of interest" description="Disordered" evidence="1">
    <location>
        <begin position="113"/>
        <end position="158"/>
    </location>
</feature>
<dbReference type="OrthoDB" id="5531344at2759"/>
<dbReference type="STRING" id="92696.A0A4R0RMK6"/>
<feature type="region of interest" description="Disordered" evidence="1">
    <location>
        <begin position="329"/>
        <end position="352"/>
    </location>
</feature>
<comment type="caution">
    <text evidence="2">The sequence shown here is derived from an EMBL/GenBank/DDBJ whole genome shotgun (WGS) entry which is preliminary data.</text>
</comment>
<evidence type="ECO:0000313" key="2">
    <source>
        <dbReference type="EMBL" id="TCD68263.1"/>
    </source>
</evidence>
<accession>A0A4R0RMK6</accession>
<sequence length="499" mass="55407">MAHGPPPSEAGPSKPSDASTRFVPVRPAPPASNSNPVPSSSISVFQLQPPSQLPQATPTHLQNAPLSQAYTSTDTLRTQSVASNSYPYYGYPQHWNTSWQAYQYNPATSGTYQYAYPQTSQPPIQPLQPRLAPPPAVPQKRNPPSPSPSPPPPPPFHNEWHRVIEEFLSSAGLTQALRGLEMDMVAMSPEWERKDVPKALKTLSEDLTKLSQASEGEESGVKLRSLDERKLSYVHFAPNIEPQTPTSVTKDISRFLAKNRARNDASNRKEFLLSLGEKRRKLEEDSGAKSPDDIASCARTDAKTQDRNIQMKYDIAKNEDGPLRKTMKAKPEATLKHSEKKKVADDSVPTAERHPALDERLGNVETHLAIRYVPSPPRSLLDRLRFIEDHIMHLEKQYPPWAALHFNQPHRGWPPPPRLTPLIVPSHLTSTTALSEAQSSETPQQDSGGSEDVKSKGRVKTSNRAKSSLHRAVMERMEVQKAMNDLAGVKTDETDGRTS</sequence>
<feature type="region of interest" description="Disordered" evidence="1">
    <location>
        <begin position="1"/>
        <end position="73"/>
    </location>
</feature>
<feature type="compositionally biased region" description="Low complexity" evidence="1">
    <location>
        <begin position="31"/>
        <end position="44"/>
    </location>
</feature>
<evidence type="ECO:0000313" key="3">
    <source>
        <dbReference type="Proteomes" id="UP000292702"/>
    </source>
</evidence>